<dbReference type="Gene3D" id="2.10.109.10">
    <property type="entry name" value="Umud Fragment, subunit A"/>
    <property type="match status" value="1"/>
</dbReference>
<feature type="transmembrane region" description="Helical" evidence="6">
    <location>
        <begin position="15"/>
        <end position="35"/>
    </location>
</feature>
<evidence type="ECO:0000313" key="8">
    <source>
        <dbReference type="EMBL" id="MFC2925249.1"/>
    </source>
</evidence>
<dbReference type="PROSITE" id="PS00761">
    <property type="entry name" value="SPASE_I_3"/>
    <property type="match status" value="1"/>
</dbReference>
<keyword evidence="6" id="KW-1133">Transmembrane helix</keyword>
<dbReference type="InterPro" id="IPR036286">
    <property type="entry name" value="LexA/Signal_pep-like_sf"/>
</dbReference>
<keyword evidence="6" id="KW-0472">Membrane</keyword>
<keyword evidence="5 6" id="KW-0378">Hydrolase</keyword>
<gene>
    <name evidence="8" type="primary">lepB</name>
    <name evidence="8" type="ORF">ACFOOR_03935</name>
</gene>
<evidence type="ECO:0000259" key="7">
    <source>
        <dbReference type="Pfam" id="PF10502"/>
    </source>
</evidence>
<dbReference type="InterPro" id="IPR019533">
    <property type="entry name" value="Peptidase_S26"/>
</dbReference>
<evidence type="ECO:0000313" key="9">
    <source>
        <dbReference type="Proteomes" id="UP001595379"/>
    </source>
</evidence>
<evidence type="ECO:0000256" key="6">
    <source>
        <dbReference type="RuleBase" id="RU362042"/>
    </source>
</evidence>
<sequence>MERLTKNASSEVAETLRFIGGVVGVWFVIVTFLFAPFHIPSESMQPSLEVGDRVLVSKWAYGYSRHSLPLGIGYRLPESWDARILARTPDRGDVVVFRNPEQERNLIKRVIGLPGDTILIRDGRLYINGEMVERREIETREYRSHEGQMFAVTLYEETLPNGVTHPIYEIGDGMQLDNAGPFQVPEGHLFMMGDNRDRSTDSRIPPLIGPGYVRLDEVVGRAETVMFTFNRCRREDGLHCPTGRVWRGL</sequence>
<dbReference type="PANTHER" id="PTHR43390">
    <property type="entry name" value="SIGNAL PEPTIDASE I"/>
    <property type="match status" value="1"/>
</dbReference>
<feature type="domain" description="Peptidase S26" evidence="7">
    <location>
        <begin position="13"/>
        <end position="226"/>
    </location>
</feature>
<reference evidence="9" key="1">
    <citation type="journal article" date="2019" name="Int. J. Syst. Evol. Microbiol.">
        <title>The Global Catalogue of Microorganisms (GCM) 10K type strain sequencing project: providing services to taxonomists for standard genome sequencing and annotation.</title>
        <authorList>
            <consortium name="The Broad Institute Genomics Platform"/>
            <consortium name="The Broad Institute Genome Sequencing Center for Infectious Disease"/>
            <person name="Wu L."/>
            <person name="Ma J."/>
        </authorList>
    </citation>
    <scope>NUCLEOTIDE SEQUENCE [LARGE SCALE GENOMIC DNA]</scope>
    <source>
        <strain evidence="9">KCTC 52487</strain>
    </source>
</reference>
<dbReference type="InterPro" id="IPR019757">
    <property type="entry name" value="Pept_S26A_signal_pept_1_Lys-AS"/>
</dbReference>
<dbReference type="CDD" id="cd06530">
    <property type="entry name" value="S26_SPase_I"/>
    <property type="match status" value="1"/>
</dbReference>
<dbReference type="InterPro" id="IPR019758">
    <property type="entry name" value="Pept_S26A_signal_pept_1_CS"/>
</dbReference>
<dbReference type="SUPFAM" id="SSF51306">
    <property type="entry name" value="LexA/Signal peptidase"/>
    <property type="match status" value="1"/>
</dbReference>
<dbReference type="PROSITE" id="PS00760">
    <property type="entry name" value="SPASE_I_2"/>
    <property type="match status" value="1"/>
</dbReference>
<evidence type="ECO:0000256" key="3">
    <source>
        <dbReference type="ARBA" id="ARBA00013208"/>
    </source>
</evidence>
<dbReference type="Pfam" id="PF10502">
    <property type="entry name" value="Peptidase_S26"/>
    <property type="match status" value="1"/>
</dbReference>
<dbReference type="EC" id="3.4.21.89" evidence="3 6"/>
<dbReference type="InterPro" id="IPR000223">
    <property type="entry name" value="Pept_S26A_signal_pept_1"/>
</dbReference>
<dbReference type="NCBIfam" id="TIGR02227">
    <property type="entry name" value="sigpep_I_bact"/>
    <property type="match status" value="1"/>
</dbReference>
<dbReference type="PANTHER" id="PTHR43390:SF1">
    <property type="entry name" value="CHLOROPLAST PROCESSING PEPTIDASE"/>
    <property type="match status" value="1"/>
</dbReference>
<comment type="similarity">
    <text evidence="2 6">Belongs to the peptidase S26 family.</text>
</comment>
<keyword evidence="6" id="KW-0812">Transmembrane</keyword>
<comment type="subcellular location">
    <subcellularLocation>
        <location evidence="6">Membrane</location>
        <topology evidence="6">Single-pass type II membrane protein</topology>
    </subcellularLocation>
</comment>
<dbReference type="Proteomes" id="UP001595379">
    <property type="component" value="Unassembled WGS sequence"/>
</dbReference>
<dbReference type="EMBL" id="JBHRSV010000001">
    <property type="protein sequence ID" value="MFC2925249.1"/>
    <property type="molecule type" value="Genomic_DNA"/>
</dbReference>
<organism evidence="8 9">
    <name type="scientific">Hyphobacterium vulgare</name>
    <dbReference type="NCBI Taxonomy" id="1736751"/>
    <lineage>
        <taxon>Bacteria</taxon>
        <taxon>Pseudomonadati</taxon>
        <taxon>Pseudomonadota</taxon>
        <taxon>Alphaproteobacteria</taxon>
        <taxon>Maricaulales</taxon>
        <taxon>Maricaulaceae</taxon>
        <taxon>Hyphobacterium</taxon>
    </lineage>
</organism>
<keyword evidence="9" id="KW-1185">Reference proteome</keyword>
<dbReference type="RefSeq" id="WP_343164126.1">
    <property type="nucleotide sequence ID" value="NZ_JBHRSV010000001.1"/>
</dbReference>
<comment type="caution">
    <text evidence="8">The sequence shown here is derived from an EMBL/GenBank/DDBJ whole genome shotgun (WGS) entry which is preliminary data.</text>
</comment>
<evidence type="ECO:0000256" key="1">
    <source>
        <dbReference type="ARBA" id="ARBA00000677"/>
    </source>
</evidence>
<protein>
    <recommendedName>
        <fullName evidence="4 6">Signal peptidase I</fullName>
        <ecNumber evidence="3 6">3.4.21.89</ecNumber>
    </recommendedName>
</protein>
<dbReference type="GO" id="GO:0009003">
    <property type="term" value="F:signal peptidase activity"/>
    <property type="evidence" value="ECO:0007669"/>
    <property type="project" value="UniProtKB-EC"/>
</dbReference>
<evidence type="ECO:0000256" key="5">
    <source>
        <dbReference type="ARBA" id="ARBA00022801"/>
    </source>
</evidence>
<accession>A0ABV6ZV20</accession>
<name>A0ABV6ZV20_9PROT</name>
<evidence type="ECO:0000256" key="4">
    <source>
        <dbReference type="ARBA" id="ARBA00019232"/>
    </source>
</evidence>
<evidence type="ECO:0000256" key="2">
    <source>
        <dbReference type="ARBA" id="ARBA00009370"/>
    </source>
</evidence>
<dbReference type="PRINTS" id="PR00727">
    <property type="entry name" value="LEADERPTASE"/>
</dbReference>
<proteinExistence type="inferred from homology"/>
<keyword evidence="6" id="KW-0645">Protease</keyword>
<comment type="catalytic activity">
    <reaction evidence="1 6">
        <text>Cleavage of hydrophobic, N-terminal signal or leader sequences from secreted and periplasmic proteins.</text>
        <dbReference type="EC" id="3.4.21.89"/>
    </reaction>
</comment>